<proteinExistence type="predicted"/>
<feature type="coiled-coil region" evidence="1">
    <location>
        <begin position="245"/>
        <end position="298"/>
    </location>
</feature>
<gene>
    <name evidence="2" type="ORF">OO017_15975</name>
</gene>
<dbReference type="Gene3D" id="3.40.50.300">
    <property type="entry name" value="P-loop containing nucleotide triphosphate hydrolases"/>
    <property type="match status" value="2"/>
</dbReference>
<keyword evidence="3" id="KW-1185">Reference proteome</keyword>
<dbReference type="PANTHER" id="PTHR32114">
    <property type="entry name" value="ABC TRANSPORTER ABCH.3"/>
    <property type="match status" value="1"/>
</dbReference>
<dbReference type="SUPFAM" id="SSF52540">
    <property type="entry name" value="P-loop containing nucleoside triphosphate hydrolases"/>
    <property type="match status" value="1"/>
</dbReference>
<evidence type="ECO:0000313" key="3">
    <source>
        <dbReference type="Proteomes" id="UP001207228"/>
    </source>
</evidence>
<dbReference type="InterPro" id="IPR027417">
    <property type="entry name" value="P-loop_NTPase"/>
</dbReference>
<feature type="coiled-coil region" evidence="1">
    <location>
        <begin position="423"/>
        <end position="531"/>
    </location>
</feature>
<sequence length="696" mass="80798">MFIKDIVLSNFRIYKGENKISFEEDAQRNIYILAGYNGYGKTTFLTSLVWCLYGRHMQDVDDIFKKKIQEAGGYSGYLDACLNRAARNKNITEYAVTLTVSRLQIPGITAQEVEIKRSYSLGAKQDQLEIKIDGFRNELVEDVGNDIFIQDFLLPKEIAKFFFFDAEKITTIAEVQTLEQKRQLGKAYSEVLGIKKYVDLKNNLADLRLKYRRESASPEELEKLKADELWVAKLEHEIIQREQLTLEYNEDLEEKTKRSAELQEKLIREGSNISLEKLGSLKKEKSRLAELAKDYKERFTSMLDFAPFAIAGRLFFETEKQLNQEQQYNNQKGLSLTELKEAVRNIKATLAALPGHLTKAEIESQVNRLLDEHLTDDQPNSSSSPKVQILHDFDDTLFRGFRAIADNLRTTYKEQFKLLSRDIKRTRYELNEINKQLIRAESKEGDILIQKHRQEKATVDKEIAVIKEKILSLQREIGSFSNELNNRRKVLQELRKRLSVKEDLKDKDITAERLINKLEDFILRIQKEKKATLEARIRKGLNNLMHKKDFVQRVSVDVEGDLIDINLYNERNELIHKEDLSMGEKQLYATAILQALVEESHIEFPIFIDSPMQKLDAAHAKNIITDFYPKVSKQVVVLPLLNKEMTQEEFELFRTNVKGCYLIKNLDEDASTFMQVSNNELFTTAAELDRKEEVHV</sequence>
<keyword evidence="1" id="KW-0175">Coiled coil</keyword>
<comment type="caution">
    <text evidence="2">The sequence shown here is derived from an EMBL/GenBank/DDBJ whole genome shotgun (WGS) entry which is preliminary data.</text>
</comment>
<dbReference type="RefSeq" id="WP_266053674.1">
    <property type="nucleotide sequence ID" value="NZ_JAPFQO010000011.1"/>
</dbReference>
<dbReference type="PANTHER" id="PTHR32114:SF2">
    <property type="entry name" value="ABC TRANSPORTER ABCH.3"/>
    <property type="match status" value="1"/>
</dbReference>
<evidence type="ECO:0000313" key="2">
    <source>
        <dbReference type="EMBL" id="MCX2741458.1"/>
    </source>
</evidence>
<organism evidence="2 3">
    <name type="scientific">Pontibacter anaerobius</name>
    <dbReference type="NCBI Taxonomy" id="2993940"/>
    <lineage>
        <taxon>Bacteria</taxon>
        <taxon>Pseudomonadati</taxon>
        <taxon>Bacteroidota</taxon>
        <taxon>Cytophagia</taxon>
        <taxon>Cytophagales</taxon>
        <taxon>Hymenobacteraceae</taxon>
        <taxon>Pontibacter</taxon>
    </lineage>
</organism>
<accession>A0ABT3RHW8</accession>
<protein>
    <submittedName>
        <fullName evidence="2">AAA family ATPase</fullName>
    </submittedName>
</protein>
<name>A0ABT3RHW8_9BACT</name>
<reference evidence="2 3" key="1">
    <citation type="submission" date="2022-11" db="EMBL/GenBank/DDBJ databases">
        <title>The characterization of three novel Bacteroidetes species and genomic analysis of their roles in tidal elemental geochemical cycles.</title>
        <authorList>
            <person name="Ma K.-J."/>
        </authorList>
    </citation>
    <scope>NUCLEOTIDE SEQUENCE [LARGE SCALE GENOMIC DNA]</scope>
    <source>
        <strain evidence="2 3">M82</strain>
    </source>
</reference>
<evidence type="ECO:0000256" key="1">
    <source>
        <dbReference type="SAM" id="Coils"/>
    </source>
</evidence>
<dbReference type="EMBL" id="JAPFQO010000011">
    <property type="protein sequence ID" value="MCX2741458.1"/>
    <property type="molecule type" value="Genomic_DNA"/>
</dbReference>
<dbReference type="Proteomes" id="UP001207228">
    <property type="component" value="Unassembled WGS sequence"/>
</dbReference>